<evidence type="ECO:0000259" key="1">
    <source>
        <dbReference type="Pfam" id="PF07727"/>
    </source>
</evidence>
<evidence type="ECO:0000313" key="3">
    <source>
        <dbReference type="Proteomes" id="UP000004994"/>
    </source>
</evidence>
<dbReference type="PANTHER" id="PTHR11439:SF467">
    <property type="entry name" value="INTEGRASE CATALYTIC DOMAIN-CONTAINING PROTEIN"/>
    <property type="match status" value="1"/>
</dbReference>
<keyword evidence="3" id="KW-1185">Reference proteome</keyword>
<reference evidence="2" key="2">
    <citation type="submission" date="2019-01" db="UniProtKB">
        <authorList>
            <consortium name="EnsemblPlants"/>
        </authorList>
    </citation>
    <scope>IDENTIFICATION</scope>
    <source>
        <strain evidence="2">cv. Heinz 1706</strain>
    </source>
</reference>
<accession>A0A3Q7IFR9</accession>
<reference evidence="2" key="1">
    <citation type="journal article" date="2012" name="Nature">
        <title>The tomato genome sequence provides insights into fleshy fruit evolution.</title>
        <authorList>
            <consortium name="Tomato Genome Consortium"/>
        </authorList>
    </citation>
    <scope>NUCLEOTIDE SEQUENCE [LARGE SCALE GENOMIC DNA]</scope>
    <source>
        <strain evidence="2">cv. Heinz 1706</strain>
    </source>
</reference>
<protein>
    <recommendedName>
        <fullName evidence="1">Reverse transcriptase Ty1/copia-type domain-containing protein</fullName>
    </recommendedName>
</protein>
<sequence length="271" mass="30637">MDFFLHIESFKVSSDDLADVAISSRPPTVVTSEDLYNNETTTTNNGDVPNEGKVNNIRNPLIVIVNQFGSCRYRGGYLRFEGFSFSFFRTTTGIRAKKFSDDDFIILLLYVDDMMIVGKNKSRIAVLKKDLSNSIAMKDLGPAKILGIQIHQDRHKKKLSLSQRSILRKYSRETKVVSTLLSKNFKLSTTQSPSTNEEKNEMSSIPYSSAVGSLMYAMICTRPDIAHVVGIVRRFLSNLLKKHWDALKWILRYLRGSSDIELCFGSGKSEL</sequence>
<name>A0A3Q7IFR9_SOLLC</name>
<dbReference type="STRING" id="4081.A0A3Q7IFR9"/>
<dbReference type="InterPro" id="IPR013103">
    <property type="entry name" value="RVT_2"/>
</dbReference>
<organism evidence="2">
    <name type="scientific">Solanum lycopersicum</name>
    <name type="common">Tomato</name>
    <name type="synonym">Lycopersicon esculentum</name>
    <dbReference type="NCBI Taxonomy" id="4081"/>
    <lineage>
        <taxon>Eukaryota</taxon>
        <taxon>Viridiplantae</taxon>
        <taxon>Streptophyta</taxon>
        <taxon>Embryophyta</taxon>
        <taxon>Tracheophyta</taxon>
        <taxon>Spermatophyta</taxon>
        <taxon>Magnoliopsida</taxon>
        <taxon>eudicotyledons</taxon>
        <taxon>Gunneridae</taxon>
        <taxon>Pentapetalae</taxon>
        <taxon>asterids</taxon>
        <taxon>lamiids</taxon>
        <taxon>Solanales</taxon>
        <taxon>Solanaceae</taxon>
        <taxon>Solanoideae</taxon>
        <taxon>Solaneae</taxon>
        <taxon>Solanum</taxon>
        <taxon>Solanum subgen. Lycopersicon</taxon>
    </lineage>
</organism>
<proteinExistence type="predicted"/>
<dbReference type="EnsemblPlants" id="Solyc10g050055.1.1">
    <property type="protein sequence ID" value="Solyc10g050055.1.1"/>
    <property type="gene ID" value="Solyc10g050055.1"/>
</dbReference>
<dbReference type="Pfam" id="PF07727">
    <property type="entry name" value="RVT_2"/>
    <property type="match status" value="1"/>
</dbReference>
<dbReference type="Gramene" id="Solyc10g050055.1.1">
    <property type="protein sequence ID" value="Solyc10g050055.1.1"/>
    <property type="gene ID" value="Solyc10g050055.1"/>
</dbReference>
<dbReference type="Proteomes" id="UP000004994">
    <property type="component" value="Chromosome 10"/>
</dbReference>
<dbReference type="InParanoid" id="A0A3Q7IFR9"/>
<dbReference type="AlphaFoldDB" id="A0A3Q7IFR9"/>
<feature type="domain" description="Reverse transcriptase Ty1/copia-type" evidence="1">
    <location>
        <begin position="83"/>
        <end position="162"/>
    </location>
</feature>
<dbReference type="PANTHER" id="PTHR11439">
    <property type="entry name" value="GAG-POL-RELATED RETROTRANSPOSON"/>
    <property type="match status" value="1"/>
</dbReference>
<evidence type="ECO:0000313" key="2">
    <source>
        <dbReference type="EnsemblPlants" id="Solyc10g050055.1.1"/>
    </source>
</evidence>